<dbReference type="Proteomes" id="UP001159427">
    <property type="component" value="Unassembled WGS sequence"/>
</dbReference>
<evidence type="ECO:0000313" key="3">
    <source>
        <dbReference type="Proteomes" id="UP001159427"/>
    </source>
</evidence>
<dbReference type="InterPro" id="IPR036691">
    <property type="entry name" value="Endo/exonu/phosph_ase_sf"/>
</dbReference>
<sequence>MADTTQVGQVAKEMKKYWIIVVGISETKWKGTGSATLQSGEKVVYLENDKIQREGVAIMKMTVVQPYAPINDAMDEQKNESYNQLQDTISDCNRHDLIVVMGDLNAKVRNNNTNRKEVMRTFGTGFMNDSGERICDFCSANGVMRGTDVYSDHYLVKTRICLKLARAEGRKNVRERFDVSKLQSEKIRRKHNNEVRNRFEALGDVDDPEEEHDMSLAT</sequence>
<dbReference type="Gene3D" id="3.60.10.10">
    <property type="entry name" value="Endonuclease/exonuclease/phosphatase"/>
    <property type="match status" value="1"/>
</dbReference>
<reference evidence="2 3" key="1">
    <citation type="submission" date="2022-05" db="EMBL/GenBank/DDBJ databases">
        <authorList>
            <consortium name="Genoscope - CEA"/>
            <person name="William W."/>
        </authorList>
    </citation>
    <scope>NUCLEOTIDE SEQUENCE [LARGE SCALE GENOMIC DNA]</scope>
</reference>
<proteinExistence type="predicted"/>
<feature type="compositionally biased region" description="Acidic residues" evidence="1">
    <location>
        <begin position="203"/>
        <end position="212"/>
    </location>
</feature>
<protein>
    <recommendedName>
        <fullName evidence="4">Endonuclease/exonuclease/phosphatase domain-containing protein</fullName>
    </recommendedName>
</protein>
<organism evidence="2 3">
    <name type="scientific">Porites evermanni</name>
    <dbReference type="NCBI Taxonomy" id="104178"/>
    <lineage>
        <taxon>Eukaryota</taxon>
        <taxon>Metazoa</taxon>
        <taxon>Cnidaria</taxon>
        <taxon>Anthozoa</taxon>
        <taxon>Hexacorallia</taxon>
        <taxon>Scleractinia</taxon>
        <taxon>Fungiina</taxon>
        <taxon>Poritidae</taxon>
        <taxon>Porites</taxon>
    </lineage>
</organism>
<comment type="caution">
    <text evidence="2">The sequence shown here is derived from an EMBL/GenBank/DDBJ whole genome shotgun (WGS) entry which is preliminary data.</text>
</comment>
<name>A0ABN8LXQ4_9CNID</name>
<dbReference type="EMBL" id="CALNXI010000150">
    <property type="protein sequence ID" value="CAH3020511.1"/>
    <property type="molecule type" value="Genomic_DNA"/>
</dbReference>
<evidence type="ECO:0008006" key="4">
    <source>
        <dbReference type="Google" id="ProtNLM"/>
    </source>
</evidence>
<dbReference type="SUPFAM" id="SSF56219">
    <property type="entry name" value="DNase I-like"/>
    <property type="match status" value="1"/>
</dbReference>
<feature type="region of interest" description="Disordered" evidence="1">
    <location>
        <begin position="199"/>
        <end position="218"/>
    </location>
</feature>
<evidence type="ECO:0000313" key="2">
    <source>
        <dbReference type="EMBL" id="CAH3020511.1"/>
    </source>
</evidence>
<keyword evidence="3" id="KW-1185">Reference proteome</keyword>
<evidence type="ECO:0000256" key="1">
    <source>
        <dbReference type="SAM" id="MobiDB-lite"/>
    </source>
</evidence>
<gene>
    <name evidence="2" type="ORF">PEVE_00007541</name>
</gene>
<accession>A0ABN8LXQ4</accession>